<evidence type="ECO:0000313" key="4">
    <source>
        <dbReference type="EMBL" id="KAK2976684.1"/>
    </source>
</evidence>
<dbReference type="PANTHER" id="PTHR10108:SF1049">
    <property type="entry name" value="METHYLTRANSFERASE"/>
    <property type="match status" value="1"/>
</dbReference>
<keyword evidence="5" id="KW-1185">Reference proteome</keyword>
<keyword evidence="3" id="KW-0808">Transferase</keyword>
<reference evidence="4" key="1">
    <citation type="submission" date="2022-12" db="EMBL/GenBank/DDBJ databases">
        <title>Draft genome assemblies for two species of Escallonia (Escalloniales).</title>
        <authorList>
            <person name="Chanderbali A."/>
            <person name="Dervinis C."/>
            <person name="Anghel I."/>
            <person name="Soltis D."/>
            <person name="Soltis P."/>
            <person name="Zapata F."/>
        </authorList>
    </citation>
    <scope>NUCLEOTIDE SEQUENCE</scope>
    <source>
        <strain evidence="4">UCBG92.1500</strain>
        <tissue evidence="4">Leaf</tissue>
    </source>
</reference>
<dbReference type="GO" id="GO:0008168">
    <property type="term" value="F:methyltransferase activity"/>
    <property type="evidence" value="ECO:0007669"/>
    <property type="project" value="UniProtKB-UniRule"/>
</dbReference>
<comment type="caution">
    <text evidence="4">The sequence shown here is derived from an EMBL/GenBank/DDBJ whole genome shotgun (WGS) entry which is preliminary data.</text>
</comment>
<dbReference type="AlphaFoldDB" id="A0AA88QT64"/>
<dbReference type="PANTHER" id="PTHR10108">
    <property type="entry name" value="SAM-DEPENDENT METHYLTRANSFERASE"/>
    <property type="match status" value="1"/>
</dbReference>
<dbReference type="GO" id="GO:0005802">
    <property type="term" value="C:trans-Golgi network"/>
    <property type="evidence" value="ECO:0007669"/>
    <property type="project" value="TreeGrafter"/>
</dbReference>
<gene>
    <name evidence="4" type="ORF">RJ640_004285</name>
</gene>
<dbReference type="Pfam" id="PF03141">
    <property type="entry name" value="Methyltransf_29"/>
    <property type="match status" value="1"/>
</dbReference>
<keyword evidence="3" id="KW-0812">Transmembrane</keyword>
<evidence type="ECO:0000256" key="2">
    <source>
        <dbReference type="ARBA" id="ARBA00023180"/>
    </source>
</evidence>
<accession>A0AA88QT64</accession>
<comment type="subcellular location">
    <subcellularLocation>
        <location evidence="3">Membrane</location>
        <topology evidence="3">Single-pass type II membrane protein</topology>
    </subcellularLocation>
</comment>
<keyword evidence="3" id="KW-0735">Signal-anchor</keyword>
<evidence type="ECO:0000256" key="3">
    <source>
        <dbReference type="RuleBase" id="RU366043"/>
    </source>
</evidence>
<keyword evidence="2 3" id="KW-0325">Glycoprotein</keyword>
<proteinExistence type="inferred from homology"/>
<keyword evidence="1 3" id="KW-0489">Methyltransferase</keyword>
<comment type="similarity">
    <text evidence="3">Belongs to the methyltransferase superfamily.</text>
</comment>
<protein>
    <recommendedName>
        <fullName evidence="3">Methyltransferase</fullName>
        <ecNumber evidence="3">2.1.1.-</ecNumber>
    </recommendedName>
</protein>
<dbReference type="EC" id="2.1.1.-" evidence="3"/>
<dbReference type="GO" id="GO:0032259">
    <property type="term" value="P:methylation"/>
    <property type="evidence" value="ECO:0007669"/>
    <property type="project" value="UniProtKB-KW"/>
</dbReference>
<organism evidence="4 5">
    <name type="scientific">Escallonia rubra</name>
    <dbReference type="NCBI Taxonomy" id="112253"/>
    <lineage>
        <taxon>Eukaryota</taxon>
        <taxon>Viridiplantae</taxon>
        <taxon>Streptophyta</taxon>
        <taxon>Embryophyta</taxon>
        <taxon>Tracheophyta</taxon>
        <taxon>Spermatophyta</taxon>
        <taxon>Magnoliopsida</taxon>
        <taxon>eudicotyledons</taxon>
        <taxon>Gunneridae</taxon>
        <taxon>Pentapetalae</taxon>
        <taxon>asterids</taxon>
        <taxon>campanulids</taxon>
        <taxon>Escalloniales</taxon>
        <taxon>Escalloniaceae</taxon>
        <taxon>Escallonia</taxon>
    </lineage>
</organism>
<name>A0AA88QT64_9ASTE</name>
<dbReference type="EMBL" id="JAVXUO010002050">
    <property type="protein sequence ID" value="KAK2976684.1"/>
    <property type="molecule type" value="Genomic_DNA"/>
</dbReference>
<dbReference type="GO" id="GO:0016020">
    <property type="term" value="C:membrane"/>
    <property type="evidence" value="ECO:0007669"/>
    <property type="project" value="UniProtKB-SubCell"/>
</dbReference>
<evidence type="ECO:0000313" key="5">
    <source>
        <dbReference type="Proteomes" id="UP001187471"/>
    </source>
</evidence>
<dbReference type="Proteomes" id="UP001187471">
    <property type="component" value="Unassembled WGS sequence"/>
</dbReference>
<sequence length="376" mass="42228">MSAKLEPCYVPHTLPYVPVVASWGAYLLSRNTLAMSFAPKDTLVAQVQSALERGVPAQIGVLASNRLPYSSRDFDVAHCSRCLIPWACIWLFMASDRTPSLQVDSPEFLWRYGHIVTVDSELVELRQNQWQNTLIRCVWDTRKLSKTLLQRVVEHFWKLWGAIVVEQMGTWFAFHFTERSTMEAELLAFANTNRNNTTRIIVIDEDDVSSFVYVTDRGSSVESEMDLVIELDDTSFDDVIPATGITSWSVSVTQVSKEDYDEVAIRDWMHVKDSESDCDGACAENATAVEGFGCKTKLNAVSVKLGMKASELIEELLISPSSSSSISPSKRSFMDMTMDEGENRVIKQCKRASGAMVTTSQALILWVDLMQFEVKL</sequence>
<evidence type="ECO:0000256" key="1">
    <source>
        <dbReference type="ARBA" id="ARBA00022603"/>
    </source>
</evidence>
<dbReference type="InterPro" id="IPR004159">
    <property type="entry name" value="Put_SAM_MeTrfase"/>
</dbReference>
<dbReference type="GO" id="GO:0005768">
    <property type="term" value="C:endosome"/>
    <property type="evidence" value="ECO:0007669"/>
    <property type="project" value="TreeGrafter"/>
</dbReference>